<feature type="chain" id="PRO_5045337895" evidence="2">
    <location>
        <begin position="28"/>
        <end position="250"/>
    </location>
</feature>
<comment type="caution">
    <text evidence="4">The sequence shown here is derived from an EMBL/GenBank/DDBJ whole genome shotgun (WGS) entry which is preliminary data.</text>
</comment>
<name>A0ABV9D5S6_9MICO</name>
<evidence type="ECO:0000313" key="4">
    <source>
        <dbReference type="EMBL" id="MFC4554117.1"/>
    </source>
</evidence>
<dbReference type="PROSITE" id="PS00194">
    <property type="entry name" value="THIOREDOXIN_1"/>
    <property type="match status" value="1"/>
</dbReference>
<dbReference type="Gene3D" id="3.40.30.10">
    <property type="entry name" value="Glutaredoxin"/>
    <property type="match status" value="1"/>
</dbReference>
<gene>
    <name evidence="4" type="ORF">ACFO3F_02555</name>
</gene>
<dbReference type="EMBL" id="JBHSGF010000001">
    <property type="protein sequence ID" value="MFC4554117.1"/>
    <property type="molecule type" value="Genomic_DNA"/>
</dbReference>
<dbReference type="PROSITE" id="PS51257">
    <property type="entry name" value="PROKAR_LIPOPROTEIN"/>
    <property type="match status" value="1"/>
</dbReference>
<evidence type="ECO:0000256" key="1">
    <source>
        <dbReference type="SAM" id="MobiDB-lite"/>
    </source>
</evidence>
<dbReference type="InterPro" id="IPR036249">
    <property type="entry name" value="Thioredoxin-like_sf"/>
</dbReference>
<dbReference type="SUPFAM" id="SSF52833">
    <property type="entry name" value="Thioredoxin-like"/>
    <property type="match status" value="1"/>
</dbReference>
<dbReference type="RefSeq" id="WP_122823308.1">
    <property type="nucleotide sequence ID" value="NZ_CP033325.1"/>
</dbReference>
<dbReference type="InterPro" id="IPR012336">
    <property type="entry name" value="Thioredoxin-like_fold"/>
</dbReference>
<evidence type="ECO:0000256" key="2">
    <source>
        <dbReference type="SAM" id="SignalP"/>
    </source>
</evidence>
<dbReference type="Pfam" id="PF13462">
    <property type="entry name" value="Thioredoxin_4"/>
    <property type="match status" value="1"/>
</dbReference>
<feature type="signal peptide" evidence="2">
    <location>
        <begin position="1"/>
        <end position="27"/>
    </location>
</feature>
<sequence length="250" mass="25744">MTPRARRLRRFVAVPAVLALGLLAACGEDPAAPAPGTATSASEGATAGATSPAAARAPQERTTGNVTVTATSVIVGDPDAPERVVVYEDLNCPYCRALHEAMDTDADVVAWAGGGDVAVEHVVVDYLGPRTTHKFSTRGAALLAVVADADPEAWPAVLTALYEARPEAGTDAGPSDDELLALAREAGADLDDADAAAVREQAFGGWVEEVTAYAAAEGVSYIPQVYVDDELVEGETEADVLTAVKARVTD</sequence>
<proteinExistence type="predicted"/>
<evidence type="ECO:0000259" key="3">
    <source>
        <dbReference type="Pfam" id="PF13462"/>
    </source>
</evidence>
<organism evidence="4 5">
    <name type="scientific">Georgenia faecalis</name>
    <dbReference type="NCBI Taxonomy" id="2483799"/>
    <lineage>
        <taxon>Bacteria</taxon>
        <taxon>Bacillati</taxon>
        <taxon>Actinomycetota</taxon>
        <taxon>Actinomycetes</taxon>
        <taxon>Micrococcales</taxon>
        <taxon>Bogoriellaceae</taxon>
        <taxon>Georgenia</taxon>
    </lineage>
</organism>
<feature type="domain" description="Thioredoxin-like fold" evidence="3">
    <location>
        <begin position="70"/>
        <end position="242"/>
    </location>
</feature>
<feature type="compositionally biased region" description="Low complexity" evidence="1">
    <location>
        <begin position="32"/>
        <end position="57"/>
    </location>
</feature>
<dbReference type="Proteomes" id="UP001595955">
    <property type="component" value="Unassembled WGS sequence"/>
</dbReference>
<reference evidence="5" key="1">
    <citation type="journal article" date="2019" name="Int. J. Syst. Evol. Microbiol.">
        <title>The Global Catalogue of Microorganisms (GCM) 10K type strain sequencing project: providing services to taxonomists for standard genome sequencing and annotation.</title>
        <authorList>
            <consortium name="The Broad Institute Genomics Platform"/>
            <consortium name="The Broad Institute Genome Sequencing Center for Infectious Disease"/>
            <person name="Wu L."/>
            <person name="Ma J."/>
        </authorList>
    </citation>
    <scope>NUCLEOTIDE SEQUENCE [LARGE SCALE GENOMIC DNA]</scope>
    <source>
        <strain evidence="5">JCM 3369</strain>
    </source>
</reference>
<keyword evidence="2" id="KW-0732">Signal</keyword>
<protein>
    <submittedName>
        <fullName evidence="4">Thioredoxin domain-containing protein</fullName>
    </submittedName>
</protein>
<accession>A0ABV9D5S6</accession>
<keyword evidence="5" id="KW-1185">Reference proteome</keyword>
<feature type="region of interest" description="Disordered" evidence="1">
    <location>
        <begin position="32"/>
        <end position="65"/>
    </location>
</feature>
<dbReference type="InterPro" id="IPR017937">
    <property type="entry name" value="Thioredoxin_CS"/>
</dbReference>
<evidence type="ECO:0000313" key="5">
    <source>
        <dbReference type="Proteomes" id="UP001595955"/>
    </source>
</evidence>